<feature type="binding site" evidence="10">
    <location>
        <position position="219"/>
    </location>
    <ligand>
        <name>CoA</name>
        <dbReference type="ChEBI" id="CHEBI:57287"/>
    </ligand>
</feature>
<evidence type="ECO:0000313" key="14">
    <source>
        <dbReference type="EMBL" id="EGT47234.1"/>
    </source>
</evidence>
<feature type="domain" description="Hydroxymethylglutaryl-coenzyme A synthase C-terminal" evidence="13">
    <location>
        <begin position="183"/>
        <end position="448"/>
    </location>
</feature>
<dbReference type="eggNOG" id="KOG1393">
    <property type="taxonomic scope" value="Eukaryota"/>
</dbReference>
<comment type="pathway">
    <text evidence="1 11">Metabolic intermediate biosynthesis; (R)-mevalonate biosynthesis; (R)-mevalonate from acetyl-CoA: step 2/3.</text>
</comment>
<accession>G0MXG8</accession>
<dbReference type="FunCoup" id="G0MXG8">
    <property type="interactions" value="2370"/>
</dbReference>
<dbReference type="InterPro" id="IPR013746">
    <property type="entry name" value="HMG_CoA_synt_C_dom"/>
</dbReference>
<evidence type="ECO:0000256" key="11">
    <source>
        <dbReference type="RuleBase" id="RU364071"/>
    </source>
</evidence>
<evidence type="ECO:0000256" key="3">
    <source>
        <dbReference type="ARBA" id="ARBA00012978"/>
    </source>
</evidence>
<dbReference type="Gene3D" id="3.40.47.10">
    <property type="match status" value="1"/>
</dbReference>
<evidence type="ECO:0000256" key="6">
    <source>
        <dbReference type="ARBA" id="ARBA00023011"/>
    </source>
</evidence>
<dbReference type="GO" id="GO:0004421">
    <property type="term" value="F:hydroxymethylglutaryl-CoA synthase activity"/>
    <property type="evidence" value="ECO:0007669"/>
    <property type="project" value="UniProtKB-EC"/>
</dbReference>
<dbReference type="HOGENOM" id="CLU_008065_0_1_1"/>
<dbReference type="PANTHER" id="PTHR43323:SF2">
    <property type="entry name" value="HYDROXYMETHYLGLUTARYL-COA SYNTHASE"/>
    <property type="match status" value="1"/>
</dbReference>
<proteinExistence type="inferred from homology"/>
<protein>
    <recommendedName>
        <fullName evidence="3 11">Hydroxymethylglutaryl-CoA synthase</fullName>
        <shortName evidence="11">HMG-CoA synthase</shortName>
        <ecNumber evidence="3 11">2.3.3.10</ecNumber>
    </recommendedName>
    <alternativeName>
        <fullName evidence="11">3-hydroxy-3-methylglutaryl coenzyme A synthase</fullName>
    </alternativeName>
</protein>
<comment type="function">
    <text evidence="8">This enzyme condenses acetyl-CoA with acetoacetyl-CoA to form HMG-CoA, which is the substrate for HMG-CoA reductase.</text>
</comment>
<feature type="domain" description="Hydroxymethylglutaryl-coenzyme A synthase N-terminal" evidence="12">
    <location>
        <begin position="12"/>
        <end position="181"/>
    </location>
</feature>
<dbReference type="GO" id="GO:0016126">
    <property type="term" value="P:sterol biosynthetic process"/>
    <property type="evidence" value="ECO:0007669"/>
    <property type="project" value="UniProtKB-KW"/>
</dbReference>
<dbReference type="PANTHER" id="PTHR43323">
    <property type="entry name" value="3-HYDROXY-3-METHYLGLUTARYL COENZYME A SYNTHASE"/>
    <property type="match status" value="1"/>
</dbReference>
<dbReference type="SUPFAM" id="SSF53901">
    <property type="entry name" value="Thiolase-like"/>
    <property type="match status" value="2"/>
</dbReference>
<sequence length="462" mass="51419">MSLGNRSFIPVKDVGIGAIELYFPQNYVDQNDLEKYNNVSSGKYTIGLGQQQMGFCSDNEDVVSISLTVTRQLLQTYQIPTDSIGCLVVGTETMIDKSKSVKTSLMELFPGNTDIEGVDIKNACFGGAQALLHAIDWVTVNHPVDQRNAIVVVADIAIYEEGPARCTGGAGAIAFLVCPDAAIPIDRQFSACHMKNTWDFFKPITSTASEYPVVDGSLSLASYLEAVKTSYTNFVSKVARHATGIDGLNSFDAVFLHSPFTKMVQKGLAVMHYTDSCLRHKDQNCNGIDNKLDENDKAGMTKMIELSAQVWKEKTDPFLVFNRRIGNMYTPSLFAQLLAYLSSEKSSTVEEKNILFFAYGSGLASAIFPGRVRQTANLKKIRGVAVKAVKRLDYRQKYSAEEFTETLRKRESFLHSNEFPKTPSESALFPNTYFLSSMDKMYRRTYKLHEEPTQQNGNGVYH</sequence>
<dbReference type="Pfam" id="PF01154">
    <property type="entry name" value="HMG_CoA_synt_N"/>
    <property type="match status" value="1"/>
</dbReference>
<dbReference type="UniPathway" id="UPA00058">
    <property type="reaction ID" value="UER00102"/>
</dbReference>
<feature type="binding site" evidence="10">
    <location>
        <position position="266"/>
    </location>
    <ligand>
        <name>CoA</name>
        <dbReference type="ChEBI" id="CHEBI:57287"/>
    </ligand>
</feature>
<dbReference type="InterPro" id="IPR010122">
    <property type="entry name" value="HMG_CoA_synthase_euk"/>
</dbReference>
<keyword evidence="4 11" id="KW-0808">Transferase</keyword>
<feature type="active site" description="Proton donor/acceptor" evidence="9">
    <location>
        <position position="92"/>
    </location>
</feature>
<dbReference type="InterPro" id="IPR016039">
    <property type="entry name" value="Thiolase-like"/>
</dbReference>
<keyword evidence="15" id="KW-1185">Reference proteome</keyword>
<feature type="active site" description="Proton donor/acceptor" evidence="9">
    <location>
        <position position="257"/>
    </location>
</feature>
<dbReference type="OrthoDB" id="1269963at2759"/>
<dbReference type="AlphaFoldDB" id="G0MXG8"/>
<dbReference type="GO" id="GO:0006084">
    <property type="term" value="P:acetyl-CoA metabolic process"/>
    <property type="evidence" value="ECO:0007669"/>
    <property type="project" value="InterPro"/>
</dbReference>
<name>G0MXG8_CAEBE</name>
<evidence type="ECO:0000256" key="10">
    <source>
        <dbReference type="PIRSR" id="PIRSR610122-2"/>
    </source>
</evidence>
<dbReference type="InterPro" id="IPR000590">
    <property type="entry name" value="HMG_CoA_synt_AS"/>
</dbReference>
<dbReference type="Pfam" id="PF08540">
    <property type="entry name" value="HMG_CoA_synt_C"/>
    <property type="match status" value="1"/>
</dbReference>
<keyword evidence="11" id="KW-0753">Steroid metabolism</keyword>
<dbReference type="EMBL" id="GL379819">
    <property type="protein sequence ID" value="EGT47234.1"/>
    <property type="molecule type" value="Genomic_DNA"/>
</dbReference>
<organism evidence="15">
    <name type="scientific">Caenorhabditis brenneri</name>
    <name type="common">Nematode worm</name>
    <dbReference type="NCBI Taxonomy" id="135651"/>
    <lineage>
        <taxon>Eukaryota</taxon>
        <taxon>Metazoa</taxon>
        <taxon>Ecdysozoa</taxon>
        <taxon>Nematoda</taxon>
        <taxon>Chromadorea</taxon>
        <taxon>Rhabditida</taxon>
        <taxon>Rhabditina</taxon>
        <taxon>Rhabditomorpha</taxon>
        <taxon>Rhabditoidea</taxon>
        <taxon>Rhabditidae</taxon>
        <taxon>Peloderinae</taxon>
        <taxon>Caenorhabditis</taxon>
    </lineage>
</organism>
<keyword evidence="11" id="KW-1207">Sterol metabolism</keyword>
<evidence type="ECO:0000259" key="13">
    <source>
        <dbReference type="Pfam" id="PF08540"/>
    </source>
</evidence>
<keyword evidence="11" id="KW-0444">Lipid biosynthesis</keyword>
<dbReference type="Proteomes" id="UP000008068">
    <property type="component" value="Unassembled WGS sequence"/>
</dbReference>
<keyword evidence="11" id="KW-0443">Lipid metabolism</keyword>
<dbReference type="GO" id="GO:0010142">
    <property type="term" value="P:farnesyl diphosphate biosynthetic process, mevalonate pathway"/>
    <property type="evidence" value="ECO:0007669"/>
    <property type="project" value="InterPro"/>
</dbReference>
<dbReference type="EC" id="2.3.3.10" evidence="3 11"/>
<dbReference type="InterPro" id="IPR013528">
    <property type="entry name" value="HMG_CoA_synth_N"/>
</dbReference>
<evidence type="ECO:0000256" key="9">
    <source>
        <dbReference type="PIRSR" id="PIRSR610122-1"/>
    </source>
</evidence>
<dbReference type="STRING" id="135651.G0MXG8"/>
<gene>
    <name evidence="14" type="ORF">CAEBREN_11369</name>
</gene>
<comment type="similarity">
    <text evidence="2 11">Belongs to the thiolase-like superfamily. HMG-CoA synthase family.</text>
</comment>
<evidence type="ECO:0000256" key="4">
    <source>
        <dbReference type="ARBA" id="ARBA00022679"/>
    </source>
</evidence>
<keyword evidence="6 11" id="KW-0756">Sterol biosynthesis</keyword>
<feature type="binding site" evidence="10">
    <location>
        <position position="262"/>
    </location>
    <ligand>
        <name>CoA</name>
        <dbReference type="ChEBI" id="CHEBI:57287"/>
    </ligand>
</feature>
<dbReference type="NCBIfam" id="TIGR01833">
    <property type="entry name" value="HMG-CoA-S_euk"/>
    <property type="match status" value="1"/>
</dbReference>
<evidence type="ECO:0000256" key="5">
    <source>
        <dbReference type="ARBA" id="ARBA00022955"/>
    </source>
</evidence>
<evidence type="ECO:0000259" key="12">
    <source>
        <dbReference type="Pfam" id="PF01154"/>
    </source>
</evidence>
<keyword evidence="5 11" id="KW-0752">Steroid biosynthesis</keyword>
<reference evidence="15" key="1">
    <citation type="submission" date="2011-07" db="EMBL/GenBank/DDBJ databases">
        <authorList>
            <consortium name="Caenorhabditis brenneri Sequencing and Analysis Consortium"/>
            <person name="Wilson R.K."/>
        </authorList>
    </citation>
    <scope>NUCLEOTIDE SEQUENCE [LARGE SCALE GENOMIC DNA]</scope>
    <source>
        <strain evidence="15">PB2801</strain>
    </source>
</reference>
<comment type="function">
    <text evidence="11">Catalyzes the condensation of acetyl-CoA with acetoacetyl-CoA to form HMG-CoA.</text>
</comment>
<feature type="active site" description="Acyl-thioester intermediate" evidence="9">
    <location>
        <position position="124"/>
    </location>
</feature>
<dbReference type="OMA" id="DDAYNWI"/>
<dbReference type="CDD" id="cd00827">
    <property type="entry name" value="init_cond_enzymes"/>
    <property type="match status" value="1"/>
</dbReference>
<evidence type="ECO:0000256" key="7">
    <source>
        <dbReference type="ARBA" id="ARBA00049887"/>
    </source>
</evidence>
<evidence type="ECO:0000313" key="15">
    <source>
        <dbReference type="Proteomes" id="UP000008068"/>
    </source>
</evidence>
<evidence type="ECO:0000256" key="8">
    <source>
        <dbReference type="ARBA" id="ARBA00056639"/>
    </source>
</evidence>
<dbReference type="PROSITE" id="PS01226">
    <property type="entry name" value="HMG_COA_SYNTHASE"/>
    <property type="match status" value="1"/>
</dbReference>
<evidence type="ECO:0000256" key="2">
    <source>
        <dbReference type="ARBA" id="ARBA00007061"/>
    </source>
</evidence>
<dbReference type="FunFam" id="3.40.47.10:FF:000008">
    <property type="entry name" value="3-hydroxy-3-methylglutaryl coenzyme A synthase"/>
    <property type="match status" value="1"/>
</dbReference>
<evidence type="ECO:0000256" key="1">
    <source>
        <dbReference type="ARBA" id="ARBA00005218"/>
    </source>
</evidence>
<comment type="catalytic activity">
    <reaction evidence="7">
        <text>acetoacetyl-CoA + acetyl-CoA + H2O = (3S)-3-hydroxy-3-methylglutaryl-CoA + CoA + H(+)</text>
        <dbReference type="Rhea" id="RHEA:10188"/>
        <dbReference type="ChEBI" id="CHEBI:15377"/>
        <dbReference type="ChEBI" id="CHEBI:15378"/>
        <dbReference type="ChEBI" id="CHEBI:43074"/>
        <dbReference type="ChEBI" id="CHEBI:57286"/>
        <dbReference type="ChEBI" id="CHEBI:57287"/>
        <dbReference type="ChEBI" id="CHEBI:57288"/>
        <dbReference type="EC" id="2.3.3.10"/>
    </reaction>
    <physiologicalReaction direction="left-to-right" evidence="7">
        <dbReference type="Rhea" id="RHEA:10189"/>
    </physiologicalReaction>
</comment>
<dbReference type="InParanoid" id="G0MXG8"/>